<evidence type="ECO:0000256" key="11">
    <source>
        <dbReference type="ARBA" id="ARBA00023204"/>
    </source>
</evidence>
<dbReference type="PANTHER" id="PTHR11472:SF34">
    <property type="entry name" value="REGULATOR OF TELOMERE ELONGATION HELICASE 1"/>
    <property type="match status" value="1"/>
</dbReference>
<evidence type="ECO:0000256" key="8">
    <source>
        <dbReference type="ARBA" id="ARBA00023004"/>
    </source>
</evidence>
<evidence type="ECO:0000259" key="14">
    <source>
        <dbReference type="PROSITE" id="PS51193"/>
    </source>
</evidence>
<keyword evidence="6 15" id="KW-0347">Helicase</keyword>
<keyword evidence="4" id="KW-0227">DNA damage</keyword>
<sequence>MTDAPRTVARDSLDARWSDWFPFDPYPQQADGVERALAAMRDGGFLALEGACGTGKTLIALAAGLQAVEEDVGERVFAVTPVKQQLKQFVAEVRAINAGRTDGEPPVDGLVVVGKRDLLPYARTDALPGTKSTHDAAGDLRETTVSLVHRESTHALDVAPGALDGRINVCAASDCDTLSYSEPRCPDHREERDEDAPWYDPVRAEALCSLVESMNGDRLETAGVSAPYPDEPPHTRDVLDIYDAEELPAGDAGYFDPFFSRFLADEGWPGVDFSAGEQNVLDPEALVAAAVQRGTCPHECLAALMPEADVLVGNYNHAFDPITRQLTAEKAGVLDGDTLLVVDEAHMLEERVRDLLSETCSLHALRTAHRDLALAREYLSGNGGEPGSDSGAHQRHARQTLAEFDSVDERDLAFAQSVLEWAAATVDDEVSEFLGSEFGDWSRQFAEGSLPEEDHELPLRDPESVETDRFTDRALSEFPDDVWTRVRDACYVAGQVHENDGQTDRTPTAPTVGRFVHQWGVLDHATYFREIELEYSEKAVTDTTLPEWAEAFNASLVLFNCIPRDPLARVLDDLAGGVLMSATLEPFDVFERVSGLELLSEGREEGDGGEDRPPRRVEDATYGLGFPPENRASWVLDLPAFTYRNRGPPVTDYEEMTRVRQSYASALVTAARSHGNVLVCMPSYREAEWAVDYLREGTEKPVLRDRSSESSETDAMLGRFFQDDDTDRVLVTSARGTVTEGVDYHGERLHCVVVVGVPYANTSTPRMGAVMNAYDREFEQGSGFDTAVQVPAVRKSRQAFGRVIRGPDEAGVRLLFDRRYLPNAPRSVNALLGEAEREEFSAVSPDMLELALEQFWTSR</sequence>
<feature type="domain" description="Helicase ATP-binding" evidence="14">
    <location>
        <begin position="15"/>
        <end position="396"/>
    </location>
</feature>
<gene>
    <name evidence="15" type="ORF">ACFPYI_13665</name>
</gene>
<dbReference type="EMBL" id="JBHSQH010000001">
    <property type="protein sequence ID" value="MFC5972383.1"/>
    <property type="molecule type" value="Genomic_DNA"/>
</dbReference>
<dbReference type="Pfam" id="PF06733">
    <property type="entry name" value="DEAD_2"/>
    <property type="match status" value="1"/>
</dbReference>
<keyword evidence="7" id="KW-0067">ATP-binding</keyword>
<dbReference type="PANTHER" id="PTHR11472">
    <property type="entry name" value="DNA REPAIR DEAD HELICASE RAD3/XP-D SUBFAMILY MEMBER"/>
    <property type="match status" value="1"/>
</dbReference>
<dbReference type="AlphaFoldDB" id="A0ABD5RPN8"/>
<evidence type="ECO:0000256" key="3">
    <source>
        <dbReference type="ARBA" id="ARBA00022741"/>
    </source>
</evidence>
<evidence type="ECO:0000256" key="1">
    <source>
        <dbReference type="ARBA" id="ARBA00022485"/>
    </source>
</evidence>
<keyword evidence="12" id="KW-0413">Isomerase</keyword>
<comment type="caution">
    <text evidence="15">The sequence shown here is derived from an EMBL/GenBank/DDBJ whole genome shotgun (WGS) entry which is preliminary data.</text>
</comment>
<dbReference type="InterPro" id="IPR027417">
    <property type="entry name" value="P-loop_NTPase"/>
</dbReference>
<keyword evidence="11" id="KW-0234">DNA repair</keyword>
<evidence type="ECO:0000256" key="13">
    <source>
        <dbReference type="SAM" id="MobiDB-lite"/>
    </source>
</evidence>
<keyword evidence="1" id="KW-0004">4Fe-4S</keyword>
<evidence type="ECO:0000256" key="10">
    <source>
        <dbReference type="ARBA" id="ARBA00023125"/>
    </source>
</evidence>
<dbReference type="SUPFAM" id="SSF52540">
    <property type="entry name" value="P-loop containing nucleoside triphosphate hydrolases"/>
    <property type="match status" value="2"/>
</dbReference>
<dbReference type="InterPro" id="IPR045028">
    <property type="entry name" value="DinG/Rad3-like"/>
</dbReference>
<dbReference type="GO" id="GO:0005524">
    <property type="term" value="F:ATP binding"/>
    <property type="evidence" value="ECO:0007669"/>
    <property type="project" value="UniProtKB-KW"/>
</dbReference>
<reference evidence="15 16" key="1">
    <citation type="journal article" date="2019" name="Int. J. Syst. Evol. Microbiol.">
        <title>The Global Catalogue of Microorganisms (GCM) 10K type strain sequencing project: providing services to taxonomists for standard genome sequencing and annotation.</title>
        <authorList>
            <consortium name="The Broad Institute Genomics Platform"/>
            <consortium name="The Broad Institute Genome Sequencing Center for Infectious Disease"/>
            <person name="Wu L."/>
            <person name="Ma J."/>
        </authorList>
    </citation>
    <scope>NUCLEOTIDE SEQUENCE [LARGE SCALE GENOMIC DNA]</scope>
    <source>
        <strain evidence="15 16">CGMCC 1.12543</strain>
    </source>
</reference>
<dbReference type="GO" id="GO:0016787">
    <property type="term" value="F:hydrolase activity"/>
    <property type="evidence" value="ECO:0007669"/>
    <property type="project" value="UniProtKB-KW"/>
</dbReference>
<dbReference type="EC" id="3.6.4.12" evidence="15"/>
<dbReference type="GO" id="GO:0006281">
    <property type="term" value="P:DNA repair"/>
    <property type="evidence" value="ECO:0007669"/>
    <property type="project" value="UniProtKB-KW"/>
</dbReference>
<proteinExistence type="predicted"/>
<feature type="compositionally biased region" description="Basic and acidic residues" evidence="13">
    <location>
        <begin position="600"/>
        <end position="619"/>
    </location>
</feature>
<keyword evidence="16" id="KW-1185">Reference proteome</keyword>
<dbReference type="SMART" id="SM00488">
    <property type="entry name" value="DEXDc2"/>
    <property type="match status" value="1"/>
</dbReference>
<dbReference type="GO" id="GO:0046872">
    <property type="term" value="F:metal ion binding"/>
    <property type="evidence" value="ECO:0007669"/>
    <property type="project" value="UniProtKB-KW"/>
</dbReference>
<evidence type="ECO:0000313" key="16">
    <source>
        <dbReference type="Proteomes" id="UP001596099"/>
    </source>
</evidence>
<dbReference type="InterPro" id="IPR010614">
    <property type="entry name" value="RAD3-like_helicase_DEAD"/>
</dbReference>
<keyword evidence="5 15" id="KW-0378">Hydrolase</keyword>
<dbReference type="Proteomes" id="UP001596099">
    <property type="component" value="Unassembled WGS sequence"/>
</dbReference>
<keyword evidence="8" id="KW-0408">Iron</keyword>
<dbReference type="InterPro" id="IPR006555">
    <property type="entry name" value="ATP-dep_Helicase_C"/>
</dbReference>
<dbReference type="RefSeq" id="WP_247415622.1">
    <property type="nucleotide sequence ID" value="NZ_JALLGW010000001.1"/>
</dbReference>
<evidence type="ECO:0000256" key="2">
    <source>
        <dbReference type="ARBA" id="ARBA00022723"/>
    </source>
</evidence>
<keyword evidence="9" id="KW-0411">Iron-sulfur</keyword>
<keyword evidence="3" id="KW-0547">Nucleotide-binding</keyword>
<dbReference type="InterPro" id="IPR014013">
    <property type="entry name" value="Helic_SF1/SF2_ATP-bd_DinG/Rad3"/>
</dbReference>
<evidence type="ECO:0000256" key="7">
    <source>
        <dbReference type="ARBA" id="ARBA00022840"/>
    </source>
</evidence>
<dbReference type="GO" id="GO:0003677">
    <property type="term" value="F:DNA binding"/>
    <property type="evidence" value="ECO:0007669"/>
    <property type="project" value="UniProtKB-KW"/>
</dbReference>
<dbReference type="Pfam" id="PF13307">
    <property type="entry name" value="Helicase_C_2"/>
    <property type="match status" value="1"/>
</dbReference>
<protein>
    <submittedName>
        <fullName evidence="15">ATP-dependent DNA helicase</fullName>
        <ecNumber evidence="15">3.6.4.12</ecNumber>
    </submittedName>
</protein>
<dbReference type="GO" id="GO:0003678">
    <property type="term" value="F:DNA helicase activity"/>
    <property type="evidence" value="ECO:0007669"/>
    <property type="project" value="UniProtKB-EC"/>
</dbReference>
<name>A0ABD5RPN8_9EURY</name>
<dbReference type="Gene3D" id="3.40.50.300">
    <property type="entry name" value="P-loop containing nucleotide triphosphate hydrolases"/>
    <property type="match status" value="2"/>
</dbReference>
<evidence type="ECO:0000256" key="9">
    <source>
        <dbReference type="ARBA" id="ARBA00023014"/>
    </source>
</evidence>
<keyword evidence="2" id="KW-0479">Metal-binding</keyword>
<dbReference type="PROSITE" id="PS51193">
    <property type="entry name" value="HELICASE_ATP_BIND_2"/>
    <property type="match status" value="1"/>
</dbReference>
<dbReference type="InterPro" id="IPR006554">
    <property type="entry name" value="Helicase-like_DEXD_c2"/>
</dbReference>
<evidence type="ECO:0000256" key="6">
    <source>
        <dbReference type="ARBA" id="ARBA00022806"/>
    </source>
</evidence>
<evidence type="ECO:0000256" key="12">
    <source>
        <dbReference type="ARBA" id="ARBA00023235"/>
    </source>
</evidence>
<evidence type="ECO:0000313" key="15">
    <source>
        <dbReference type="EMBL" id="MFC5972383.1"/>
    </source>
</evidence>
<organism evidence="15 16">
    <name type="scientific">Halomarina salina</name>
    <dbReference type="NCBI Taxonomy" id="1872699"/>
    <lineage>
        <taxon>Archaea</taxon>
        <taxon>Methanobacteriati</taxon>
        <taxon>Methanobacteriota</taxon>
        <taxon>Stenosarchaea group</taxon>
        <taxon>Halobacteria</taxon>
        <taxon>Halobacteriales</taxon>
        <taxon>Natronomonadaceae</taxon>
        <taxon>Halomarina</taxon>
    </lineage>
</organism>
<accession>A0ABD5RPN8</accession>
<dbReference type="GO" id="GO:0051539">
    <property type="term" value="F:4 iron, 4 sulfur cluster binding"/>
    <property type="evidence" value="ECO:0007669"/>
    <property type="project" value="UniProtKB-KW"/>
</dbReference>
<dbReference type="SMART" id="SM00491">
    <property type="entry name" value="HELICc2"/>
    <property type="match status" value="1"/>
</dbReference>
<evidence type="ECO:0000256" key="5">
    <source>
        <dbReference type="ARBA" id="ARBA00022801"/>
    </source>
</evidence>
<feature type="region of interest" description="Disordered" evidence="13">
    <location>
        <begin position="600"/>
        <end position="622"/>
    </location>
</feature>
<evidence type="ECO:0000256" key="4">
    <source>
        <dbReference type="ARBA" id="ARBA00022763"/>
    </source>
</evidence>
<keyword evidence="10" id="KW-0238">DNA-binding</keyword>